<reference evidence="1 2" key="1">
    <citation type="submission" date="2019-11" db="EMBL/GenBank/DDBJ databases">
        <title>Genome sequences of 17 halophilic strains isolated from different environments.</title>
        <authorList>
            <person name="Furrow R.E."/>
        </authorList>
    </citation>
    <scope>NUCLEOTIDE SEQUENCE [LARGE SCALE GENOMIC DNA]</scope>
    <source>
        <strain evidence="1 2">22514_16_FS</strain>
    </source>
</reference>
<comment type="caution">
    <text evidence="1">The sequence shown here is derived from an EMBL/GenBank/DDBJ whole genome shotgun (WGS) entry which is preliminary data.</text>
</comment>
<accession>A0A6I4ZQE3</accession>
<dbReference type="Proteomes" id="UP000468638">
    <property type="component" value="Unassembled WGS sequence"/>
</dbReference>
<organism evidence="1 2">
    <name type="scientific">Pontibacillus yanchengensis</name>
    <dbReference type="NCBI Taxonomy" id="462910"/>
    <lineage>
        <taxon>Bacteria</taxon>
        <taxon>Bacillati</taxon>
        <taxon>Bacillota</taxon>
        <taxon>Bacilli</taxon>
        <taxon>Bacillales</taxon>
        <taxon>Bacillaceae</taxon>
        <taxon>Pontibacillus</taxon>
    </lineage>
</organism>
<gene>
    <name evidence="1" type="ORF">GLW05_02495</name>
</gene>
<evidence type="ECO:0000313" key="1">
    <source>
        <dbReference type="EMBL" id="MYL32475.1"/>
    </source>
</evidence>
<evidence type="ECO:0000313" key="2">
    <source>
        <dbReference type="Proteomes" id="UP000468638"/>
    </source>
</evidence>
<name>A0A6I4ZQE3_9BACI</name>
<proteinExistence type="predicted"/>
<sequence length="62" mass="6975">MLIGTRETYEGPGELYCFDFNGSLKWAIGFKENFASMFGDMDFIPYLLDVSSDSTDIFVGSK</sequence>
<dbReference type="EMBL" id="WMEQ01000001">
    <property type="protein sequence ID" value="MYL32475.1"/>
    <property type="molecule type" value="Genomic_DNA"/>
</dbReference>
<dbReference type="AlphaFoldDB" id="A0A6I4ZQE3"/>
<protein>
    <submittedName>
        <fullName evidence="1">Uncharacterized protein</fullName>
    </submittedName>
</protein>